<dbReference type="Proteomes" id="UP000241764">
    <property type="component" value="Unassembled WGS sequence"/>
</dbReference>
<sequence>MIAMKAVEAAVWRFLGRPGVRFPPENIASRPILAQTPANLAEEMPNLPNENQPGREVYMYRVDEFHQGNELAPHARDDYGAPPHDRLWFWGGSFVLWSFPC</sequence>
<proteinExistence type="predicted"/>
<organism evidence="1 2">
    <name type="scientific">Phyllobacterium sophorae</name>
    <dbReference type="NCBI Taxonomy" id="1520277"/>
    <lineage>
        <taxon>Bacteria</taxon>
        <taxon>Pseudomonadati</taxon>
        <taxon>Pseudomonadota</taxon>
        <taxon>Alphaproteobacteria</taxon>
        <taxon>Hyphomicrobiales</taxon>
        <taxon>Phyllobacteriaceae</taxon>
        <taxon>Phyllobacterium</taxon>
    </lineage>
</organism>
<dbReference type="RefSeq" id="WP_106664654.1">
    <property type="nucleotide sequence ID" value="NZ_PGGM01000006.1"/>
</dbReference>
<dbReference type="EMBL" id="PGGM01000006">
    <property type="protein sequence ID" value="PSH63462.1"/>
    <property type="molecule type" value="Genomic_DNA"/>
</dbReference>
<comment type="caution">
    <text evidence="1">The sequence shown here is derived from an EMBL/GenBank/DDBJ whole genome shotgun (WGS) entry which is preliminary data.</text>
</comment>
<evidence type="ECO:0000313" key="2">
    <source>
        <dbReference type="Proteomes" id="UP000241764"/>
    </source>
</evidence>
<protein>
    <submittedName>
        <fullName evidence="1">Uncharacterized protein</fullName>
    </submittedName>
</protein>
<dbReference type="AlphaFoldDB" id="A0A2P7BAL1"/>
<keyword evidence="2" id="KW-1185">Reference proteome</keyword>
<evidence type="ECO:0000313" key="1">
    <source>
        <dbReference type="EMBL" id="PSH63462.1"/>
    </source>
</evidence>
<accession>A0A2P7BAL1</accession>
<reference evidence="2" key="1">
    <citation type="submission" date="2017-11" db="EMBL/GenBank/DDBJ databases">
        <authorList>
            <person name="Kuznetsova I."/>
            <person name="Sazanova A."/>
            <person name="Chirak E."/>
            <person name="Safronova V."/>
            <person name="Willems A."/>
        </authorList>
    </citation>
    <scope>NUCLEOTIDE SEQUENCE [LARGE SCALE GENOMIC DNA]</scope>
    <source>
        <strain evidence="2">CCBAU 03422</strain>
    </source>
</reference>
<gene>
    <name evidence="1" type="ORF">CU103_14420</name>
</gene>
<name>A0A2P7BAL1_9HYPH</name>